<name>A0A543PP56_9MICO</name>
<dbReference type="Proteomes" id="UP000320085">
    <property type="component" value="Unassembled WGS sequence"/>
</dbReference>
<feature type="transmembrane region" description="Helical" evidence="1">
    <location>
        <begin position="122"/>
        <end position="149"/>
    </location>
</feature>
<feature type="transmembrane region" description="Helical" evidence="1">
    <location>
        <begin position="91"/>
        <end position="110"/>
    </location>
</feature>
<keyword evidence="1" id="KW-1133">Transmembrane helix</keyword>
<evidence type="ECO:0000256" key="1">
    <source>
        <dbReference type="SAM" id="Phobius"/>
    </source>
</evidence>
<protein>
    <submittedName>
        <fullName evidence="3">Uncharacterized protein DUF4395</fullName>
    </submittedName>
</protein>
<dbReference type="InterPro" id="IPR025508">
    <property type="entry name" value="DUF4395"/>
</dbReference>
<proteinExistence type="predicted"/>
<organism evidence="3 4">
    <name type="scientific">Humibacillus xanthopallidus</name>
    <dbReference type="NCBI Taxonomy" id="412689"/>
    <lineage>
        <taxon>Bacteria</taxon>
        <taxon>Bacillati</taxon>
        <taxon>Actinomycetota</taxon>
        <taxon>Actinomycetes</taxon>
        <taxon>Micrococcales</taxon>
        <taxon>Intrasporangiaceae</taxon>
        <taxon>Humibacillus</taxon>
    </lineage>
</organism>
<dbReference type="EMBL" id="VFQF01000002">
    <property type="protein sequence ID" value="TQN45853.1"/>
    <property type="molecule type" value="Genomic_DNA"/>
</dbReference>
<feature type="domain" description="DUF4395" evidence="2">
    <location>
        <begin position="17"/>
        <end position="153"/>
    </location>
</feature>
<feature type="transmembrane region" description="Helical" evidence="1">
    <location>
        <begin position="20"/>
        <end position="36"/>
    </location>
</feature>
<dbReference type="Pfam" id="PF14340">
    <property type="entry name" value="DUF4395"/>
    <property type="match status" value="1"/>
</dbReference>
<keyword evidence="1" id="KW-0472">Membrane</keyword>
<dbReference type="AlphaFoldDB" id="A0A543PP56"/>
<accession>A0A543PP56</accession>
<evidence type="ECO:0000259" key="2">
    <source>
        <dbReference type="Pfam" id="PF14340"/>
    </source>
</evidence>
<gene>
    <name evidence="3" type="ORF">FHX52_2553</name>
</gene>
<sequence>MRSIMLTMSSSRFPTVVDDVTVRLIAAVVLVIGVVALGAQQWWLYAVLAVDFTLRAALGPKASPIAQLVNRWIRPAVPAAKRPTAGPPKRFAATIGAVMTIAATALWLVHLATGSAGASTGVVVIGAVMVLFPLLEAAFGFCVGCRLFAVLMRLGLVPEEVCLDCADITRRRTPQTVA</sequence>
<keyword evidence="1" id="KW-0812">Transmembrane</keyword>
<reference evidence="3 4" key="1">
    <citation type="submission" date="2019-06" db="EMBL/GenBank/DDBJ databases">
        <title>Sequencing the genomes of 1000 actinobacteria strains.</title>
        <authorList>
            <person name="Klenk H.-P."/>
        </authorList>
    </citation>
    <scope>NUCLEOTIDE SEQUENCE [LARGE SCALE GENOMIC DNA]</scope>
    <source>
        <strain evidence="3 4">DSM 21776</strain>
    </source>
</reference>
<comment type="caution">
    <text evidence="3">The sequence shown here is derived from an EMBL/GenBank/DDBJ whole genome shotgun (WGS) entry which is preliminary data.</text>
</comment>
<evidence type="ECO:0000313" key="4">
    <source>
        <dbReference type="Proteomes" id="UP000320085"/>
    </source>
</evidence>
<evidence type="ECO:0000313" key="3">
    <source>
        <dbReference type="EMBL" id="TQN45853.1"/>
    </source>
</evidence>